<keyword evidence="3" id="KW-0732">Signal</keyword>
<dbReference type="STRING" id="933801.Ahos_0344"/>
<keyword evidence="4" id="KW-0472">Membrane</keyword>
<reference key="2">
    <citation type="journal article" date="2011" name="Extremophiles">
        <title>Genomic analyses of Acidianus hospitalis W1 a host for studying crenarchaeal virus and plasmid life cycles.</title>
        <authorList>
            <person name="You X.Y."/>
            <person name="Liu C."/>
            <person name="Wang S.Y."/>
            <person name="Jiang C.Y."/>
            <person name="Shah S.A."/>
            <person name="Prangishvili D."/>
            <person name="Liu S.J."/>
            <person name="Garrett R.A."/>
        </authorList>
    </citation>
    <scope>NUCLEOTIDE SEQUENCE</scope>
    <source>
        <strain>W1</strain>
    </source>
</reference>
<feature type="transmembrane region" description="Helical" evidence="4">
    <location>
        <begin position="632"/>
        <end position="650"/>
    </location>
</feature>
<dbReference type="InterPro" id="IPR039424">
    <property type="entry name" value="SBP_5"/>
</dbReference>
<dbReference type="Proteomes" id="UP000008458">
    <property type="component" value="Chromosome"/>
</dbReference>
<evidence type="ECO:0000256" key="2">
    <source>
        <dbReference type="ARBA" id="ARBA00022448"/>
    </source>
</evidence>
<dbReference type="eggNOG" id="arCOG01535">
    <property type="taxonomic scope" value="Archaea"/>
</dbReference>
<dbReference type="OrthoDB" id="194307at2157"/>
<dbReference type="GO" id="GO:1904680">
    <property type="term" value="F:peptide transmembrane transporter activity"/>
    <property type="evidence" value="ECO:0007669"/>
    <property type="project" value="TreeGrafter"/>
</dbReference>
<keyword evidence="7" id="KW-1185">Reference proteome</keyword>
<dbReference type="GO" id="GO:0015833">
    <property type="term" value="P:peptide transport"/>
    <property type="evidence" value="ECO:0007669"/>
    <property type="project" value="TreeGrafter"/>
</dbReference>
<protein>
    <submittedName>
        <fullName evidence="6">Cellobiose binding protein</fullName>
    </submittedName>
</protein>
<keyword evidence="4" id="KW-1133">Transmembrane helix</keyword>
<keyword evidence="4" id="KW-0812">Transmembrane</keyword>
<dbReference type="Gene3D" id="3.10.105.10">
    <property type="entry name" value="Dipeptide-binding Protein, Domain 3"/>
    <property type="match status" value="1"/>
</dbReference>
<dbReference type="PANTHER" id="PTHR30290">
    <property type="entry name" value="PERIPLASMIC BINDING COMPONENT OF ABC TRANSPORTER"/>
    <property type="match status" value="1"/>
</dbReference>
<organism evidence="6 7">
    <name type="scientific">Acidianus hospitalis (strain W1)</name>
    <dbReference type="NCBI Taxonomy" id="933801"/>
    <lineage>
        <taxon>Archaea</taxon>
        <taxon>Thermoproteota</taxon>
        <taxon>Thermoprotei</taxon>
        <taxon>Sulfolobales</taxon>
        <taxon>Sulfolobaceae</taxon>
        <taxon>Acidianus</taxon>
    </lineage>
</organism>
<evidence type="ECO:0000256" key="4">
    <source>
        <dbReference type="SAM" id="Phobius"/>
    </source>
</evidence>
<name>F4B5E1_ACIHW</name>
<feature type="domain" description="Solute-binding protein family 5" evidence="5">
    <location>
        <begin position="88"/>
        <end position="498"/>
    </location>
</feature>
<gene>
    <name evidence="6" type="ordered locus">Ahos_0344</name>
</gene>
<sequence>MSNQKLLKYISIVVVLSLIIIPAASSALSLAATSSCPTLYLAYVTSSPYQSLSTFNPNLFDGGLGGDFYGLIFGYTITLNVSNNEVIPCLISNWTFSPSNWEQVWQNETVNVTITLRHSGWANGQPVTAYDILATCLILDMYSAPPYPNYTIVNNYTIIISEPPGRMSPVLLSHTLICSIGLGEVALIMSYQQYKPLIQQIESDWTQLQHNNVTLIKEFRDKIHSYVPPGPISANYNGPYYVASITPSEIVLEKNPYYFAASNVKFNKIIVYQYQSTSDFYAALFKGQISLDLPSVVSVCPKVLSELPSCYKVISIPNPGGWALYFNFKNPWLKMVQVRQAIAYVLNRTSIALAGGYPKFTPVKVPNGIPCCFSYLKQFITPAVSNLNPYCTNLSKAKQLLESVGFTCKNGQWYTPNGTPFTLTILEPFTLSPCVYNMMNVIKDELTAFGIPTTYYVCTNVKVNHEHYDTGTGYDLVFQHWGGFCIGTVDWYLETQYLNGIPLNVTQWDGIVTLPNGTQVNVVKLYGETVSPNSTSQLIAANDEMAYALNYYLPALPLVFQSCQIVVNTKQLNVPPSNSWFWQEYFYGIAGTAIYQLGFTDGFIQPVIVTTTPPTTTPPTTTVTSTLPVVDIAVGVIVVIIIVAAVVIIMRRR</sequence>
<dbReference type="PANTHER" id="PTHR30290:SF9">
    <property type="entry name" value="OLIGOPEPTIDE-BINDING PROTEIN APPA"/>
    <property type="match status" value="1"/>
</dbReference>
<dbReference type="EMBL" id="CP002535">
    <property type="protein sequence ID" value="AEE93235.1"/>
    <property type="molecule type" value="Genomic_DNA"/>
</dbReference>
<reference evidence="6 7" key="1">
    <citation type="journal article" date="2011" name="Extremophiles">
        <title>Genomic analysis of Acidianus hospitalis W1 a host for studying crenarchaeal virus and plasmid life cycles.</title>
        <authorList>
            <person name="You X.Y."/>
            <person name="Liu C."/>
            <person name="Wang S.Y."/>
            <person name="Jiang C.Y."/>
            <person name="Shah S.A."/>
            <person name="Prangishvili D."/>
            <person name="She Q."/>
            <person name="Liu S.J."/>
            <person name="Garrett R.A."/>
        </authorList>
    </citation>
    <scope>NUCLEOTIDE SEQUENCE [LARGE SCALE GENOMIC DNA]</scope>
    <source>
        <strain evidence="6 7">W1</strain>
    </source>
</reference>
<dbReference type="AlphaFoldDB" id="F4B5E1"/>
<evidence type="ECO:0000256" key="3">
    <source>
        <dbReference type="ARBA" id="ARBA00022729"/>
    </source>
</evidence>
<dbReference type="Gene3D" id="3.40.190.10">
    <property type="entry name" value="Periplasmic binding protein-like II"/>
    <property type="match status" value="1"/>
</dbReference>
<comment type="similarity">
    <text evidence="1">Belongs to the bacterial solute-binding protein 5 family.</text>
</comment>
<evidence type="ECO:0000313" key="7">
    <source>
        <dbReference type="Proteomes" id="UP000008458"/>
    </source>
</evidence>
<dbReference type="HOGENOM" id="CLU_025114_0_0_2"/>
<accession>F4B5E1</accession>
<dbReference type="Pfam" id="PF00496">
    <property type="entry name" value="SBP_bac_5"/>
    <property type="match status" value="1"/>
</dbReference>
<dbReference type="KEGG" id="aho:Ahos_0344"/>
<evidence type="ECO:0000259" key="5">
    <source>
        <dbReference type="Pfam" id="PF00496"/>
    </source>
</evidence>
<proteinExistence type="inferred from homology"/>
<keyword evidence="2" id="KW-0813">Transport</keyword>
<dbReference type="SUPFAM" id="SSF53850">
    <property type="entry name" value="Periplasmic binding protein-like II"/>
    <property type="match status" value="1"/>
</dbReference>
<evidence type="ECO:0000313" key="6">
    <source>
        <dbReference type="EMBL" id="AEE93235.1"/>
    </source>
</evidence>
<evidence type="ECO:0000256" key="1">
    <source>
        <dbReference type="ARBA" id="ARBA00005695"/>
    </source>
</evidence>
<dbReference type="InterPro" id="IPR000914">
    <property type="entry name" value="SBP_5_dom"/>
</dbReference>